<evidence type="ECO:0000256" key="5">
    <source>
        <dbReference type="ARBA" id="ARBA00023136"/>
    </source>
</evidence>
<evidence type="ECO:0000256" key="7">
    <source>
        <dbReference type="SAM" id="Phobius"/>
    </source>
</evidence>
<feature type="transmembrane region" description="Helical" evidence="7">
    <location>
        <begin position="39"/>
        <end position="65"/>
    </location>
</feature>
<gene>
    <name evidence="8" type="ORF">Pen02_12130</name>
</gene>
<feature type="compositionally biased region" description="Acidic residues" evidence="6">
    <location>
        <begin position="435"/>
        <end position="444"/>
    </location>
</feature>
<keyword evidence="4 7" id="KW-1133">Transmembrane helix</keyword>
<feature type="transmembrane region" description="Helical" evidence="7">
    <location>
        <begin position="336"/>
        <end position="356"/>
    </location>
</feature>
<feature type="region of interest" description="Disordered" evidence="6">
    <location>
        <begin position="1"/>
        <end position="20"/>
    </location>
</feature>
<dbReference type="SUPFAM" id="SSF103473">
    <property type="entry name" value="MFS general substrate transporter"/>
    <property type="match status" value="1"/>
</dbReference>
<dbReference type="PANTHER" id="PTHR23513:SF6">
    <property type="entry name" value="MAJOR FACILITATOR SUPERFAMILY ASSOCIATED DOMAIN-CONTAINING PROTEIN"/>
    <property type="match status" value="1"/>
</dbReference>
<feature type="transmembrane region" description="Helical" evidence="7">
    <location>
        <begin position="248"/>
        <end position="271"/>
    </location>
</feature>
<reference evidence="8 9" key="1">
    <citation type="submission" date="2021-01" db="EMBL/GenBank/DDBJ databases">
        <title>Whole genome shotgun sequence of Plantactinospora endophytica NBRC 110450.</title>
        <authorList>
            <person name="Komaki H."/>
            <person name="Tamura T."/>
        </authorList>
    </citation>
    <scope>NUCLEOTIDE SEQUENCE [LARGE SCALE GENOMIC DNA]</scope>
    <source>
        <strain evidence="8 9">NBRC 110450</strain>
    </source>
</reference>
<feature type="transmembrane region" description="Helical" evidence="7">
    <location>
        <begin position="104"/>
        <end position="122"/>
    </location>
</feature>
<feature type="compositionally biased region" description="Pro residues" evidence="6">
    <location>
        <begin position="1"/>
        <end position="16"/>
    </location>
</feature>
<dbReference type="CDD" id="cd06173">
    <property type="entry name" value="MFS_MefA_like"/>
    <property type="match status" value="1"/>
</dbReference>
<dbReference type="InterPro" id="IPR011701">
    <property type="entry name" value="MFS"/>
</dbReference>
<comment type="subcellular location">
    <subcellularLocation>
        <location evidence="1">Cell membrane</location>
        <topology evidence="1">Multi-pass membrane protein</topology>
    </subcellularLocation>
</comment>
<proteinExistence type="predicted"/>
<feature type="transmembrane region" description="Helical" evidence="7">
    <location>
        <begin position="377"/>
        <end position="398"/>
    </location>
</feature>
<keyword evidence="2" id="KW-1003">Cell membrane</keyword>
<organism evidence="8 9">
    <name type="scientific">Plantactinospora endophytica</name>
    <dbReference type="NCBI Taxonomy" id="673535"/>
    <lineage>
        <taxon>Bacteria</taxon>
        <taxon>Bacillati</taxon>
        <taxon>Actinomycetota</taxon>
        <taxon>Actinomycetes</taxon>
        <taxon>Micromonosporales</taxon>
        <taxon>Micromonosporaceae</taxon>
        <taxon>Plantactinospora</taxon>
    </lineage>
</organism>
<feature type="transmembrane region" description="Helical" evidence="7">
    <location>
        <begin position="129"/>
        <end position="149"/>
    </location>
</feature>
<evidence type="ECO:0000256" key="6">
    <source>
        <dbReference type="SAM" id="MobiDB-lite"/>
    </source>
</evidence>
<name>A0ABQ4DUZ0_9ACTN</name>
<keyword evidence="5 7" id="KW-0472">Membrane</keyword>
<dbReference type="InterPro" id="IPR036259">
    <property type="entry name" value="MFS_trans_sf"/>
</dbReference>
<evidence type="ECO:0000256" key="3">
    <source>
        <dbReference type="ARBA" id="ARBA00022692"/>
    </source>
</evidence>
<dbReference type="Pfam" id="PF07690">
    <property type="entry name" value="MFS_1"/>
    <property type="match status" value="1"/>
</dbReference>
<evidence type="ECO:0000256" key="4">
    <source>
        <dbReference type="ARBA" id="ARBA00022989"/>
    </source>
</evidence>
<dbReference type="Proteomes" id="UP000646749">
    <property type="component" value="Unassembled WGS sequence"/>
</dbReference>
<feature type="region of interest" description="Disordered" evidence="6">
    <location>
        <begin position="432"/>
        <end position="456"/>
    </location>
</feature>
<feature type="transmembrane region" description="Helical" evidence="7">
    <location>
        <begin position="311"/>
        <end position="330"/>
    </location>
</feature>
<evidence type="ECO:0000256" key="1">
    <source>
        <dbReference type="ARBA" id="ARBA00004651"/>
    </source>
</evidence>
<evidence type="ECO:0000256" key="2">
    <source>
        <dbReference type="ARBA" id="ARBA00022475"/>
    </source>
</evidence>
<sequence length="456" mass="48203">MSSPPPDRSPGPPPAVVPARAGPFRRRFGLLADADFRSLYVASIASHAGGQVATLGIPLVAVLMLQASELEVGLLSMAAQLALLVLGLPAGAWVDRASRRRVMILSNLGQAAVVALIPLAWWADALAIWQLYLVALLRGVTGLFFNVAYQSYLPHLVGRDNLLEGNTKLEGARSVAQVAGPGLAGQLVQAATAVGALIGSLVMVVVSVLVLGRIRDREPARRGARDTRLRHEIGEGLRFVLGHRLLRPIAACSGTFNLFWAAYLAMFVVFLARGLDLSGGAIGVVMMVGGAGGIVGLFVNRRIVGRLGQGPTLWVTPVLVGLFALLVPLTRPGPTVWIAALGQLLAIASMIVYNVTQVTFRQGLTPDRLLGRMSATMRFLVWGTMPFGALLGGVLGQWLGPRTALLVSAVGVSFSAVPVLLSPLRRMRELPVLPAEDDTAEEDTADRSGVGEPSTR</sequence>
<evidence type="ECO:0000313" key="8">
    <source>
        <dbReference type="EMBL" id="GIG86277.1"/>
    </source>
</evidence>
<comment type="caution">
    <text evidence="8">The sequence shown here is derived from an EMBL/GenBank/DDBJ whole genome shotgun (WGS) entry which is preliminary data.</text>
</comment>
<dbReference type="EMBL" id="BONW01000004">
    <property type="protein sequence ID" value="GIG86277.1"/>
    <property type="molecule type" value="Genomic_DNA"/>
</dbReference>
<feature type="transmembrane region" description="Helical" evidence="7">
    <location>
        <begin position="277"/>
        <end position="299"/>
    </location>
</feature>
<evidence type="ECO:0000313" key="9">
    <source>
        <dbReference type="Proteomes" id="UP000646749"/>
    </source>
</evidence>
<protein>
    <submittedName>
        <fullName evidence="8">MFS transporter</fullName>
    </submittedName>
</protein>
<feature type="transmembrane region" description="Helical" evidence="7">
    <location>
        <begin position="72"/>
        <end position="92"/>
    </location>
</feature>
<keyword evidence="9" id="KW-1185">Reference proteome</keyword>
<accession>A0ABQ4DUZ0</accession>
<keyword evidence="3 7" id="KW-0812">Transmembrane</keyword>
<feature type="transmembrane region" description="Helical" evidence="7">
    <location>
        <begin position="190"/>
        <end position="212"/>
    </location>
</feature>
<feature type="transmembrane region" description="Helical" evidence="7">
    <location>
        <begin position="404"/>
        <end position="421"/>
    </location>
</feature>
<dbReference type="PANTHER" id="PTHR23513">
    <property type="entry name" value="INTEGRAL MEMBRANE EFFLUX PROTEIN-RELATED"/>
    <property type="match status" value="1"/>
</dbReference>
<dbReference type="Gene3D" id="1.20.1250.20">
    <property type="entry name" value="MFS general substrate transporter like domains"/>
    <property type="match status" value="1"/>
</dbReference>